<reference evidence="2" key="1">
    <citation type="journal article" date="2019" name="Int. J. Syst. Evol. Microbiol.">
        <title>The Global Catalogue of Microorganisms (GCM) 10K type strain sequencing project: providing services to taxonomists for standard genome sequencing and annotation.</title>
        <authorList>
            <consortium name="The Broad Institute Genomics Platform"/>
            <consortium name="The Broad Institute Genome Sequencing Center for Infectious Disease"/>
            <person name="Wu L."/>
            <person name="Ma J."/>
        </authorList>
    </citation>
    <scope>NUCLEOTIDE SEQUENCE [LARGE SCALE GENOMIC DNA]</scope>
    <source>
        <strain evidence="2">CGMCC 4.7144</strain>
    </source>
</reference>
<dbReference type="InterPro" id="IPR036894">
    <property type="entry name" value="YbaB-like_sf"/>
</dbReference>
<dbReference type="EMBL" id="JBHSQS010000040">
    <property type="protein sequence ID" value="MFC5927791.1"/>
    <property type="molecule type" value="Genomic_DNA"/>
</dbReference>
<gene>
    <name evidence="1" type="ORF">ACFQGL_31050</name>
</gene>
<sequence>MADTRERFAGLAELGDDPERLYGEAESADGVVAVVAPGGMPVRLTLSISALRLGPEELAARIVATQREAAAEAGRRQAEAVQELIGPATGGAVDVRAMVDRAVDRGRFHEATERLGSADEQLGGRR</sequence>
<comment type="caution">
    <text evidence="1">The sequence shown here is derived from an EMBL/GenBank/DDBJ whole genome shotgun (WGS) entry which is preliminary data.</text>
</comment>
<evidence type="ECO:0000313" key="1">
    <source>
        <dbReference type="EMBL" id="MFC5927791.1"/>
    </source>
</evidence>
<dbReference type="Gene3D" id="3.30.1310.10">
    <property type="entry name" value="Nucleoid-associated protein YbaB-like domain"/>
    <property type="match status" value="1"/>
</dbReference>
<dbReference type="Proteomes" id="UP001596226">
    <property type="component" value="Unassembled WGS sequence"/>
</dbReference>
<accession>A0ABW1HGM9</accession>
<name>A0ABW1HGM9_9ACTN</name>
<organism evidence="1 2">
    <name type="scientific">Micromonospora vulcania</name>
    <dbReference type="NCBI Taxonomy" id="1441873"/>
    <lineage>
        <taxon>Bacteria</taxon>
        <taxon>Bacillati</taxon>
        <taxon>Actinomycetota</taxon>
        <taxon>Actinomycetes</taxon>
        <taxon>Micromonosporales</taxon>
        <taxon>Micromonosporaceae</taxon>
        <taxon>Micromonospora</taxon>
    </lineage>
</organism>
<dbReference type="RefSeq" id="WP_377516208.1">
    <property type="nucleotide sequence ID" value="NZ_JBHSQS010000040.1"/>
</dbReference>
<evidence type="ECO:0000313" key="2">
    <source>
        <dbReference type="Proteomes" id="UP001596226"/>
    </source>
</evidence>
<keyword evidence="2" id="KW-1185">Reference proteome</keyword>
<protein>
    <recommendedName>
        <fullName evidence="3">YbaB/EbfC DNA-binding family protein</fullName>
    </recommendedName>
</protein>
<proteinExistence type="predicted"/>
<evidence type="ECO:0008006" key="3">
    <source>
        <dbReference type="Google" id="ProtNLM"/>
    </source>
</evidence>